<sequence length="332" mass="36051">MGGGAMWRSVARAVGVAAPTVAVSNAAHCSACTASPSSSSLSAARVTSSSCSCQPMAIQQQGNSFRRGKRASWDLDDWEFAGDEEKDHFVFGSPPTITEVQEATADLRSALRLGVVRSPTPKLQSPRSPLSSVVEFEEESSGITGIVGDEERERSSSSSVLVPSSQPDWMEPELAATDVVAQEGAAPSNAMLEAFHQFQHNPQIQGVVLSLATDKAVWEAVLANEKIQEFRHTFVNVEAAAPEDGSVNLERTRSHKSSNIFSRLFWSTKKAFLNFIKQFQDFMSSLFEMADKKVIGNEKGNLFERSMKACMMLAVVVLAVVVFKRSAVVRRG</sequence>
<keyword evidence="1" id="KW-1133">Transmembrane helix</keyword>
<evidence type="ECO:0000313" key="2">
    <source>
        <dbReference type="EMBL" id="CAK9264833.1"/>
    </source>
</evidence>
<name>A0ABP0WDB0_9BRYO</name>
<accession>A0ABP0WDB0</accession>
<evidence type="ECO:0000256" key="1">
    <source>
        <dbReference type="SAM" id="Phobius"/>
    </source>
</evidence>
<dbReference type="Proteomes" id="UP001497444">
    <property type="component" value="Chromosome 17"/>
</dbReference>
<keyword evidence="3" id="KW-1185">Reference proteome</keyword>
<keyword evidence="1" id="KW-0472">Membrane</keyword>
<feature type="transmembrane region" description="Helical" evidence="1">
    <location>
        <begin position="306"/>
        <end position="323"/>
    </location>
</feature>
<dbReference type="PANTHER" id="PTHR33625:SF4">
    <property type="entry name" value="OS08G0179900 PROTEIN"/>
    <property type="match status" value="1"/>
</dbReference>
<reference evidence="2" key="1">
    <citation type="submission" date="2024-02" db="EMBL/GenBank/DDBJ databases">
        <authorList>
            <consortium name="ELIXIR-Norway"/>
            <consortium name="Elixir Norway"/>
        </authorList>
    </citation>
    <scope>NUCLEOTIDE SEQUENCE</scope>
</reference>
<dbReference type="EMBL" id="OZ020112">
    <property type="protein sequence ID" value="CAK9264833.1"/>
    <property type="molecule type" value="Genomic_DNA"/>
</dbReference>
<protein>
    <submittedName>
        <fullName evidence="2">Uncharacterized protein</fullName>
    </submittedName>
</protein>
<keyword evidence="1" id="KW-0812">Transmembrane</keyword>
<gene>
    <name evidence="2" type="ORF">CSSPJE1EN1_LOCUS10311</name>
</gene>
<proteinExistence type="predicted"/>
<organism evidence="2 3">
    <name type="scientific">Sphagnum jensenii</name>
    <dbReference type="NCBI Taxonomy" id="128206"/>
    <lineage>
        <taxon>Eukaryota</taxon>
        <taxon>Viridiplantae</taxon>
        <taxon>Streptophyta</taxon>
        <taxon>Embryophyta</taxon>
        <taxon>Bryophyta</taxon>
        <taxon>Sphagnophytina</taxon>
        <taxon>Sphagnopsida</taxon>
        <taxon>Sphagnales</taxon>
        <taxon>Sphagnaceae</taxon>
        <taxon>Sphagnum</taxon>
    </lineage>
</organism>
<dbReference type="PANTHER" id="PTHR33625">
    <property type="entry name" value="OS08G0179900 PROTEIN"/>
    <property type="match status" value="1"/>
</dbReference>
<evidence type="ECO:0000313" key="3">
    <source>
        <dbReference type="Proteomes" id="UP001497444"/>
    </source>
</evidence>